<organism evidence="1 2">
    <name type="scientific">Araneus ventricosus</name>
    <name type="common">Orbweaver spider</name>
    <name type="synonym">Epeira ventricosa</name>
    <dbReference type="NCBI Taxonomy" id="182803"/>
    <lineage>
        <taxon>Eukaryota</taxon>
        <taxon>Metazoa</taxon>
        <taxon>Ecdysozoa</taxon>
        <taxon>Arthropoda</taxon>
        <taxon>Chelicerata</taxon>
        <taxon>Arachnida</taxon>
        <taxon>Araneae</taxon>
        <taxon>Araneomorphae</taxon>
        <taxon>Entelegynae</taxon>
        <taxon>Araneoidea</taxon>
        <taxon>Araneidae</taxon>
        <taxon>Araneus</taxon>
    </lineage>
</organism>
<protein>
    <submittedName>
        <fullName evidence="1">Uncharacterized protein</fullName>
    </submittedName>
</protein>
<evidence type="ECO:0000313" key="1">
    <source>
        <dbReference type="EMBL" id="GBM31978.1"/>
    </source>
</evidence>
<gene>
    <name evidence="1" type="ORF">AVEN_222312_1</name>
</gene>
<accession>A0A4Y2EUX8</accession>
<sequence length="95" mass="10383">METSANFQRSCKGMLLCNSTGPSLAKDLANCHGGKKRPFYQSSDSATQHLGVTPRVFTCQISFLLFSLCLPFLNPYPSEPRGVAEELILLDLSAD</sequence>
<name>A0A4Y2EUX8_ARAVE</name>
<dbReference type="EMBL" id="BGPR01000695">
    <property type="protein sequence ID" value="GBM31978.1"/>
    <property type="molecule type" value="Genomic_DNA"/>
</dbReference>
<reference evidence="1 2" key="1">
    <citation type="journal article" date="2019" name="Sci. Rep.">
        <title>Orb-weaving spider Araneus ventricosus genome elucidates the spidroin gene catalogue.</title>
        <authorList>
            <person name="Kono N."/>
            <person name="Nakamura H."/>
            <person name="Ohtoshi R."/>
            <person name="Moran D.A.P."/>
            <person name="Shinohara A."/>
            <person name="Yoshida Y."/>
            <person name="Fujiwara M."/>
            <person name="Mori M."/>
            <person name="Tomita M."/>
            <person name="Arakawa K."/>
        </authorList>
    </citation>
    <scope>NUCLEOTIDE SEQUENCE [LARGE SCALE GENOMIC DNA]</scope>
</reference>
<proteinExistence type="predicted"/>
<comment type="caution">
    <text evidence="1">The sequence shown here is derived from an EMBL/GenBank/DDBJ whole genome shotgun (WGS) entry which is preliminary data.</text>
</comment>
<dbReference type="AlphaFoldDB" id="A0A4Y2EUX8"/>
<evidence type="ECO:0000313" key="2">
    <source>
        <dbReference type="Proteomes" id="UP000499080"/>
    </source>
</evidence>
<dbReference type="Proteomes" id="UP000499080">
    <property type="component" value="Unassembled WGS sequence"/>
</dbReference>
<keyword evidence="2" id="KW-1185">Reference proteome</keyword>